<reference evidence="1" key="1">
    <citation type="submission" date="2025-08" db="UniProtKB">
        <authorList>
            <consortium name="Ensembl"/>
        </authorList>
    </citation>
    <scope>IDENTIFICATION</scope>
</reference>
<dbReference type="PANTHER" id="PTHR13071">
    <property type="entry name" value="MITOCHONDRIAL 28S RIBOSOMAL PROTEIN S22"/>
    <property type="match status" value="1"/>
</dbReference>
<dbReference type="Proteomes" id="UP000694422">
    <property type="component" value="Unplaced"/>
</dbReference>
<dbReference type="Pfam" id="PF10245">
    <property type="entry name" value="MRP-S22"/>
    <property type="match status" value="1"/>
</dbReference>
<proteinExistence type="predicted"/>
<dbReference type="GO" id="GO:0003735">
    <property type="term" value="F:structural constituent of ribosome"/>
    <property type="evidence" value="ECO:0007669"/>
    <property type="project" value="TreeGrafter"/>
</dbReference>
<evidence type="ECO:0000313" key="1">
    <source>
        <dbReference type="Ensembl" id="ENSSDAP00000000416.1"/>
    </source>
</evidence>
<dbReference type="InterPro" id="IPR019374">
    <property type="entry name" value="Ribosomal_mS22"/>
</dbReference>
<reference evidence="1" key="2">
    <citation type="submission" date="2025-09" db="UniProtKB">
        <authorList>
            <consortium name="Ensembl"/>
        </authorList>
    </citation>
    <scope>IDENTIFICATION</scope>
</reference>
<name>A0A8C9NZC8_SPEDA</name>
<keyword evidence="2" id="KW-1185">Reference proteome</keyword>
<dbReference type="AlphaFoldDB" id="A0A8C9NZC8"/>
<dbReference type="Ensembl" id="ENSSDAT00000000499.1">
    <property type="protein sequence ID" value="ENSSDAP00000000416.1"/>
    <property type="gene ID" value="ENSSDAG00000000468.1"/>
</dbReference>
<accession>A0A8C9NZC8</accession>
<protein>
    <submittedName>
        <fullName evidence="1">Mitochondrial ribosomal protein S22</fullName>
    </submittedName>
</protein>
<sequence length="360" mass="41488">MATFRTSVPFWRLLTGSRGAERVCFRARTQPQPDTPLQLLPQPSAVRLLCRRLSSEAESRSSEMKKPTFMDEEVQSILIKMTGLNLEKIFKPAVQELKPPTYKLMTQAQLEEATRKAVEAAKVRLKMPPVLEERTPINDVLAEDKILEGIETAKYVFTDISYNIPHRERFIVVREPSGTLRKASWEERDRMIQVYFPKEGRRILPPVIFKEENLKTMYSRDRHVDVLNLCVAQFEPDSTEYIKVHHQTYEDIDKHGKYDLLRSTRHFGGMAWYFVNKKKIDGLLIDQIQRDLLDDATSLVQLYHMLHPDGQSAQEAKEQAAEGVNLIKVFAKTEAQKGAYIELTLQTYQEAFMSSHSAAS</sequence>
<dbReference type="PANTHER" id="PTHR13071:SF4">
    <property type="entry name" value="SMALL RIBOSOMAL SUBUNIT PROTEIN MS22"/>
    <property type="match status" value="1"/>
</dbReference>
<evidence type="ECO:0000313" key="2">
    <source>
        <dbReference type="Proteomes" id="UP000694422"/>
    </source>
</evidence>
<organism evidence="1 2">
    <name type="scientific">Spermophilus dauricus</name>
    <name type="common">Daurian ground squirrel</name>
    <dbReference type="NCBI Taxonomy" id="99837"/>
    <lineage>
        <taxon>Eukaryota</taxon>
        <taxon>Metazoa</taxon>
        <taxon>Chordata</taxon>
        <taxon>Craniata</taxon>
        <taxon>Vertebrata</taxon>
        <taxon>Euteleostomi</taxon>
        <taxon>Mammalia</taxon>
        <taxon>Eutheria</taxon>
        <taxon>Euarchontoglires</taxon>
        <taxon>Glires</taxon>
        <taxon>Rodentia</taxon>
        <taxon>Sciuromorpha</taxon>
        <taxon>Sciuridae</taxon>
        <taxon>Xerinae</taxon>
        <taxon>Marmotini</taxon>
        <taxon>Spermophilus</taxon>
    </lineage>
</organism>
<dbReference type="GO" id="GO:0005763">
    <property type="term" value="C:mitochondrial small ribosomal subunit"/>
    <property type="evidence" value="ECO:0007669"/>
    <property type="project" value="TreeGrafter"/>
</dbReference>